<dbReference type="EMBL" id="BSSD01000005">
    <property type="protein sequence ID" value="GLW92821.1"/>
    <property type="molecule type" value="Genomic_DNA"/>
</dbReference>
<proteinExistence type="predicted"/>
<accession>A0A9W6QKS8</accession>
<dbReference type="AlphaFoldDB" id="A0A9W6QKS8"/>
<dbReference type="Proteomes" id="UP001165042">
    <property type="component" value="Unassembled WGS sequence"/>
</dbReference>
<reference evidence="1" key="1">
    <citation type="submission" date="2023-02" db="EMBL/GenBank/DDBJ databases">
        <title>Actinokineospora globicatena NBRC 15670.</title>
        <authorList>
            <person name="Ichikawa N."/>
            <person name="Sato H."/>
            <person name="Tonouchi N."/>
        </authorList>
    </citation>
    <scope>NUCLEOTIDE SEQUENCE</scope>
    <source>
        <strain evidence="1">NBRC 15670</strain>
    </source>
</reference>
<evidence type="ECO:0000313" key="1">
    <source>
        <dbReference type="EMBL" id="GLW92821.1"/>
    </source>
</evidence>
<keyword evidence="2" id="KW-1185">Reference proteome</keyword>
<comment type="caution">
    <text evidence="1">The sequence shown here is derived from an EMBL/GenBank/DDBJ whole genome shotgun (WGS) entry which is preliminary data.</text>
</comment>
<organism evidence="1 2">
    <name type="scientific">Actinokineospora globicatena</name>
    <dbReference type="NCBI Taxonomy" id="103729"/>
    <lineage>
        <taxon>Bacteria</taxon>
        <taxon>Bacillati</taxon>
        <taxon>Actinomycetota</taxon>
        <taxon>Actinomycetes</taxon>
        <taxon>Pseudonocardiales</taxon>
        <taxon>Pseudonocardiaceae</taxon>
        <taxon>Actinokineospora</taxon>
    </lineage>
</organism>
<sequence length="141" mass="14709">MPIPGGGSIAFVLAAQEKSSIDLTSSVVDYEFGDDASAGAYWRITPAGVVGADGRLNTDLAALAEEGEISANISGIPGTLTTTDGATWFDPTGPGELADGNRIVFTRPGVVLTVGRVHRRGDRWMVTRTATTEADVVAIFR</sequence>
<protein>
    <submittedName>
        <fullName evidence="1">Uncharacterized protein</fullName>
    </submittedName>
</protein>
<name>A0A9W6QKS8_9PSEU</name>
<evidence type="ECO:0000313" key="2">
    <source>
        <dbReference type="Proteomes" id="UP001165042"/>
    </source>
</evidence>
<gene>
    <name evidence="1" type="ORF">Aglo03_36370</name>
</gene>